<proteinExistence type="predicted"/>
<dbReference type="EMBL" id="DXEL01000030">
    <property type="protein sequence ID" value="HIX74160.1"/>
    <property type="molecule type" value="Genomic_DNA"/>
</dbReference>
<reference evidence="1" key="1">
    <citation type="journal article" date="2021" name="PeerJ">
        <title>Extensive microbial diversity within the chicken gut microbiome revealed by metagenomics and culture.</title>
        <authorList>
            <person name="Gilroy R."/>
            <person name="Ravi A."/>
            <person name="Getino M."/>
            <person name="Pursley I."/>
            <person name="Horton D.L."/>
            <person name="Alikhan N.F."/>
            <person name="Baker D."/>
            <person name="Gharbi K."/>
            <person name="Hall N."/>
            <person name="Watson M."/>
            <person name="Adriaenssens E.M."/>
            <person name="Foster-Nyarko E."/>
            <person name="Jarju S."/>
            <person name="Secka A."/>
            <person name="Antonio M."/>
            <person name="Oren A."/>
            <person name="Chaudhuri R.R."/>
            <person name="La Ragione R."/>
            <person name="Hildebrand F."/>
            <person name="Pallen M.J."/>
        </authorList>
    </citation>
    <scope>NUCLEOTIDE SEQUENCE</scope>
    <source>
        <strain evidence="1">ChiGjej6B6-14162</strain>
    </source>
</reference>
<dbReference type="Proteomes" id="UP000886740">
    <property type="component" value="Unassembled WGS sequence"/>
</dbReference>
<reference evidence="1" key="2">
    <citation type="submission" date="2021-04" db="EMBL/GenBank/DDBJ databases">
        <authorList>
            <person name="Gilroy R."/>
        </authorList>
    </citation>
    <scope>NUCLEOTIDE SEQUENCE</scope>
    <source>
        <strain evidence="1">ChiGjej6B6-14162</strain>
    </source>
</reference>
<organism evidence="1 2">
    <name type="scientific">Candidatus Parabacteroides intestinipullorum</name>
    <dbReference type="NCBI Taxonomy" id="2838723"/>
    <lineage>
        <taxon>Bacteria</taxon>
        <taxon>Pseudomonadati</taxon>
        <taxon>Bacteroidota</taxon>
        <taxon>Bacteroidia</taxon>
        <taxon>Bacteroidales</taxon>
        <taxon>Tannerellaceae</taxon>
        <taxon>Parabacteroides</taxon>
    </lineage>
</organism>
<accession>A0A9D1X7R7</accession>
<evidence type="ECO:0000313" key="2">
    <source>
        <dbReference type="Proteomes" id="UP000886740"/>
    </source>
</evidence>
<protein>
    <submittedName>
        <fullName evidence="1">TolB-like 6-bladed beta-propeller domain-containing protein</fullName>
    </submittedName>
</protein>
<dbReference type="AlphaFoldDB" id="A0A9D1X7R7"/>
<evidence type="ECO:0000313" key="1">
    <source>
        <dbReference type="EMBL" id="HIX74160.1"/>
    </source>
</evidence>
<name>A0A9D1X7R7_9BACT</name>
<comment type="caution">
    <text evidence="1">The sequence shown here is derived from an EMBL/GenBank/DDBJ whole genome shotgun (WGS) entry which is preliminary data.</text>
</comment>
<sequence length="355" mass="40729">MKTRFQLGLFALALLMAGCGGNKGVELAADRPIIQMDSIDYPDLPDGATIRMSKSDFPKGKIRSIEQIPIEGLEITNREIDHLMVKDYLLIKHLEKRQGAYLLHVVSLPDYRVVAEMAPFGEGPDDFQDIRLIRTEESDKLCYVLNCRDNRLYVLSHDLNLIPHGKRVSDPKAVTSGNFNLFIGQDLMLTTLDSPEGKGIVAINQRDSTITGLIPLYFTEGARGYFYYLNFAYSFQKRRCAIPFLYHDRIGFFDFDGGHPKFIRFGDRELKTLASPENPMYYYDCFANDHYVFAIYRPSDYNTEEDRETFLEQYDWDGNLVARYELPKDRGFYSGYATNESDTVIYITRTSSCIG</sequence>
<gene>
    <name evidence="1" type="ORF">H9977_03845</name>
</gene>
<dbReference type="PROSITE" id="PS51257">
    <property type="entry name" value="PROKAR_LIPOPROTEIN"/>
    <property type="match status" value="1"/>
</dbReference>